<organism evidence="11 12">
    <name type="scientific">Ficus carica</name>
    <name type="common">Common fig</name>
    <dbReference type="NCBI Taxonomy" id="3494"/>
    <lineage>
        <taxon>Eukaryota</taxon>
        <taxon>Viridiplantae</taxon>
        <taxon>Streptophyta</taxon>
        <taxon>Embryophyta</taxon>
        <taxon>Tracheophyta</taxon>
        <taxon>Spermatophyta</taxon>
        <taxon>Magnoliopsida</taxon>
        <taxon>eudicotyledons</taxon>
        <taxon>Gunneridae</taxon>
        <taxon>Pentapetalae</taxon>
        <taxon>rosids</taxon>
        <taxon>fabids</taxon>
        <taxon>Rosales</taxon>
        <taxon>Moraceae</taxon>
        <taxon>Ficeae</taxon>
        <taxon>Ficus</taxon>
    </lineage>
</organism>
<keyword evidence="7" id="KW-0325">Glycoprotein</keyword>
<feature type="domain" description="X8" evidence="10">
    <location>
        <begin position="43"/>
        <end position="128"/>
    </location>
</feature>
<evidence type="ECO:0000256" key="2">
    <source>
        <dbReference type="ARBA" id="ARBA00022475"/>
    </source>
</evidence>
<dbReference type="EMBL" id="BTGU01000048">
    <property type="protein sequence ID" value="GMN53938.1"/>
    <property type="molecule type" value="Genomic_DNA"/>
</dbReference>
<dbReference type="Gene3D" id="1.20.58.1040">
    <property type="match status" value="1"/>
</dbReference>
<keyword evidence="4 9" id="KW-0732">Signal</keyword>
<proteinExistence type="predicted"/>
<dbReference type="GO" id="GO:0009506">
    <property type="term" value="C:plasmodesma"/>
    <property type="evidence" value="ECO:0007669"/>
    <property type="project" value="UniProtKB-ARBA"/>
</dbReference>
<dbReference type="FunFam" id="1.20.58.1040:FF:000001">
    <property type="entry name" value="Glucan endo-1,3-beta-glucosidase 4"/>
    <property type="match status" value="1"/>
</dbReference>
<dbReference type="AlphaFoldDB" id="A0AA88AU95"/>
<keyword evidence="2" id="KW-1003">Cell membrane</keyword>
<keyword evidence="12" id="KW-1185">Reference proteome</keyword>
<comment type="caution">
    <text evidence="11">The sequence shown here is derived from an EMBL/GenBank/DDBJ whole genome shotgun (WGS) entry which is preliminary data.</text>
</comment>
<gene>
    <name evidence="11" type="ORF">TIFTF001_023069</name>
</gene>
<protein>
    <recommendedName>
        <fullName evidence="10">X8 domain-containing protein</fullName>
    </recommendedName>
</protein>
<evidence type="ECO:0000259" key="10">
    <source>
        <dbReference type="SMART" id="SM00768"/>
    </source>
</evidence>
<dbReference type="PANTHER" id="PTHR31044:SF33">
    <property type="entry name" value="PLASMODESMATA CALLOSE-BINDING PROTEIN 5"/>
    <property type="match status" value="1"/>
</dbReference>
<evidence type="ECO:0000313" key="12">
    <source>
        <dbReference type="Proteomes" id="UP001187192"/>
    </source>
</evidence>
<dbReference type="GO" id="GO:0005886">
    <property type="term" value="C:plasma membrane"/>
    <property type="evidence" value="ECO:0007669"/>
    <property type="project" value="UniProtKB-SubCell"/>
</dbReference>
<keyword evidence="6" id="KW-1015">Disulfide bond</keyword>
<accession>A0AA88AU95</accession>
<sequence length="183" mass="19545">MGKVFDFHLLLVLLLTALHSLQLSGASLSRQSKAKNGVVSMELWCVAKNNAEDAALQTALDWACGPGGVDCGPIQQGGPCYDASDVQSTASFAFNSYYLKNGMTDDACNFDNTAALTSLNPSHDKCKFPSSLAVSNGSLASPSTEVGLGPSENLSGCNSVSFQWFWPLFMSTTLLFFFTTYLL</sequence>
<dbReference type="Gramene" id="FCD_00023127-RA">
    <property type="protein sequence ID" value="FCD_00023127-RA:cds"/>
    <property type="gene ID" value="FCD_00023127"/>
</dbReference>
<evidence type="ECO:0000256" key="6">
    <source>
        <dbReference type="ARBA" id="ARBA00023157"/>
    </source>
</evidence>
<dbReference type="GO" id="GO:0098552">
    <property type="term" value="C:side of membrane"/>
    <property type="evidence" value="ECO:0007669"/>
    <property type="project" value="UniProtKB-KW"/>
</dbReference>
<keyword evidence="8" id="KW-0449">Lipoprotein</keyword>
<feature type="signal peptide" evidence="9">
    <location>
        <begin position="1"/>
        <end position="26"/>
    </location>
</feature>
<dbReference type="Pfam" id="PF07983">
    <property type="entry name" value="X8"/>
    <property type="match status" value="1"/>
</dbReference>
<dbReference type="InterPro" id="IPR044788">
    <property type="entry name" value="X8_dom_prot"/>
</dbReference>
<evidence type="ECO:0000256" key="9">
    <source>
        <dbReference type="SAM" id="SignalP"/>
    </source>
</evidence>
<evidence type="ECO:0000256" key="1">
    <source>
        <dbReference type="ARBA" id="ARBA00004609"/>
    </source>
</evidence>
<comment type="subcellular location">
    <subcellularLocation>
        <location evidence="1">Cell membrane</location>
        <topology evidence="1">Lipid-anchor</topology>
        <topology evidence="1">GPI-anchor</topology>
    </subcellularLocation>
</comment>
<evidence type="ECO:0000256" key="3">
    <source>
        <dbReference type="ARBA" id="ARBA00022622"/>
    </source>
</evidence>
<evidence type="ECO:0000256" key="8">
    <source>
        <dbReference type="ARBA" id="ARBA00023288"/>
    </source>
</evidence>
<evidence type="ECO:0000256" key="7">
    <source>
        <dbReference type="ARBA" id="ARBA00023180"/>
    </source>
</evidence>
<feature type="chain" id="PRO_5041633676" description="X8 domain-containing protein" evidence="9">
    <location>
        <begin position="27"/>
        <end position="183"/>
    </location>
</feature>
<keyword evidence="5" id="KW-0472">Membrane</keyword>
<reference evidence="11" key="1">
    <citation type="submission" date="2023-07" db="EMBL/GenBank/DDBJ databases">
        <title>draft genome sequence of fig (Ficus carica).</title>
        <authorList>
            <person name="Takahashi T."/>
            <person name="Nishimura K."/>
        </authorList>
    </citation>
    <scope>NUCLEOTIDE SEQUENCE</scope>
</reference>
<evidence type="ECO:0000313" key="11">
    <source>
        <dbReference type="EMBL" id="GMN53938.1"/>
    </source>
</evidence>
<evidence type="ECO:0000256" key="4">
    <source>
        <dbReference type="ARBA" id="ARBA00022729"/>
    </source>
</evidence>
<name>A0AA88AU95_FICCA</name>
<evidence type="ECO:0000256" key="5">
    <source>
        <dbReference type="ARBA" id="ARBA00023136"/>
    </source>
</evidence>
<dbReference type="InterPro" id="IPR012946">
    <property type="entry name" value="X8"/>
</dbReference>
<keyword evidence="3" id="KW-0336">GPI-anchor</keyword>
<dbReference type="SMART" id="SM00768">
    <property type="entry name" value="X8"/>
    <property type="match status" value="1"/>
</dbReference>
<dbReference type="PANTHER" id="PTHR31044">
    <property type="entry name" value="BETA-1,3 GLUCANASE"/>
    <property type="match status" value="1"/>
</dbReference>
<dbReference type="Proteomes" id="UP001187192">
    <property type="component" value="Unassembled WGS sequence"/>
</dbReference>